<name>A0A2X0KVQ9_9BASI</name>
<keyword evidence="5" id="KW-0812">Transmembrane</keyword>
<sequence>MRRVSTGTDQYELVPEPATLEPDAAAAPAVDAAHLVTPFGIGPSAPSELSPVLEDVPYDSKKHSRLDGQGYEDEDGDEDDVDDLEAAWAHGRSRKPWRTHDWTNHVAAAVQHSPRRVLLLTFAAGMIVAWATYTTLQSTRHPSLAKTTPLQKDTKPETTKESTVDAHELTSPRTNLDPEFQDYTPKDSPFLFHLYGEGGDKETIMPPSCPFPIIYTDQAHIAEAILFNTDRGQRPSMDERHQWKKTRPWQKHYVTGAEAAPQRSALQDYFEQVYQGLPPEERYADGDMTYRLNGTIPQTYSYDYMNYSFPIVPYEQKNQEKPLLSFISNCYPRNHRTLILDELLALMPGQIDSFGRCRGNGNAKQMLSDIGRLDAIDQPETWWTVKTAVTQFYKFTLAMENSNDLDYVSEKYFQCLERGSVPIVYGAPHFAERFSIAPNSFINVADYVTPDLLEMSTTASSPGESLSQENKDGIKRMVERIRYLSSPEGRTEYDAMLAWRKDDSWKENSPMGKIWKMSHRKLHIHCMVAGSARGYDWAKSTWTPGPTPETLQTLEAKKKSRRWKAVIAKDE</sequence>
<dbReference type="GO" id="GO:0032580">
    <property type="term" value="C:Golgi cisterna membrane"/>
    <property type="evidence" value="ECO:0007669"/>
    <property type="project" value="UniProtKB-SubCell"/>
</dbReference>
<evidence type="ECO:0000313" key="9">
    <source>
        <dbReference type="Proteomes" id="UP000249723"/>
    </source>
</evidence>
<dbReference type="AlphaFoldDB" id="A0A2X0KVQ9"/>
<dbReference type="InterPro" id="IPR055270">
    <property type="entry name" value="Glyco_tran_10_C"/>
</dbReference>
<dbReference type="PANTHER" id="PTHR11929">
    <property type="entry name" value="ALPHA- 1,3 -FUCOSYLTRANSFERASE"/>
    <property type="match status" value="1"/>
</dbReference>
<evidence type="ECO:0000256" key="2">
    <source>
        <dbReference type="ARBA" id="ARBA00008919"/>
    </source>
</evidence>
<evidence type="ECO:0000256" key="6">
    <source>
        <dbReference type="SAM" id="MobiDB-lite"/>
    </source>
</evidence>
<dbReference type="EC" id="2.4.1.-" evidence="5"/>
<evidence type="ECO:0000256" key="1">
    <source>
        <dbReference type="ARBA" id="ARBA00004922"/>
    </source>
</evidence>
<comment type="pathway">
    <text evidence="1">Protein modification; protein glycosylation.</text>
</comment>
<dbReference type="Gene3D" id="3.40.50.11660">
    <property type="entry name" value="Glycosyl transferase family 10, C-terminal domain"/>
    <property type="match status" value="1"/>
</dbReference>
<keyword evidence="9" id="KW-1185">Reference proteome</keyword>
<comment type="similarity">
    <text evidence="2 5">Belongs to the glycosyltransferase 10 family.</text>
</comment>
<evidence type="ECO:0000256" key="5">
    <source>
        <dbReference type="RuleBase" id="RU003832"/>
    </source>
</evidence>
<evidence type="ECO:0000256" key="3">
    <source>
        <dbReference type="ARBA" id="ARBA00022676"/>
    </source>
</evidence>
<dbReference type="InterPro" id="IPR001503">
    <property type="entry name" value="Glyco_trans_10"/>
</dbReference>
<dbReference type="EMBL" id="FMWP01000087">
    <property type="protein sequence ID" value="SCZ95946.1"/>
    <property type="molecule type" value="Genomic_DNA"/>
</dbReference>
<dbReference type="PANTHER" id="PTHR11929:SF194">
    <property type="entry name" value="ALPHA-(1,3)-FUCOSYLTRANSFERASE 10"/>
    <property type="match status" value="1"/>
</dbReference>
<feature type="domain" description="Fucosyltransferase C-terminal" evidence="7">
    <location>
        <begin position="318"/>
        <end position="453"/>
    </location>
</feature>
<evidence type="ECO:0000313" key="8">
    <source>
        <dbReference type="EMBL" id="SCZ95946.1"/>
    </source>
</evidence>
<protein>
    <recommendedName>
        <fullName evidence="5">Fucosyltransferase</fullName>
        <ecNumber evidence="5">2.4.1.-</ecNumber>
    </recommendedName>
</protein>
<gene>
    <name evidence="8" type="ORF">BZ3500_MVSOF-1268-A1-R1_CHR8-1G09901</name>
</gene>
<feature type="region of interest" description="Disordered" evidence="6">
    <location>
        <begin position="141"/>
        <end position="180"/>
    </location>
</feature>
<keyword evidence="5" id="KW-1133">Transmembrane helix</keyword>
<dbReference type="Proteomes" id="UP000249723">
    <property type="component" value="Unassembled WGS sequence"/>
</dbReference>
<feature type="compositionally biased region" description="Basic and acidic residues" evidence="6">
    <location>
        <begin position="152"/>
        <end position="170"/>
    </location>
</feature>
<dbReference type="STRING" id="289078.A0A2X0KVQ9"/>
<dbReference type="OrthoDB" id="427096at2759"/>
<organism evidence="8 9">
    <name type="scientific">Microbotryum saponariae</name>
    <dbReference type="NCBI Taxonomy" id="289078"/>
    <lineage>
        <taxon>Eukaryota</taxon>
        <taxon>Fungi</taxon>
        <taxon>Dikarya</taxon>
        <taxon>Basidiomycota</taxon>
        <taxon>Pucciniomycotina</taxon>
        <taxon>Microbotryomycetes</taxon>
        <taxon>Microbotryales</taxon>
        <taxon>Microbotryaceae</taxon>
        <taxon>Microbotryum</taxon>
    </lineage>
</organism>
<comment type="subcellular location">
    <subcellularLocation>
        <location evidence="5">Golgi apparatus</location>
        <location evidence="5">Golgi stack membrane</location>
        <topology evidence="5">Single-pass type II membrane protein</topology>
    </subcellularLocation>
</comment>
<dbReference type="Pfam" id="PF00852">
    <property type="entry name" value="Glyco_transf_10"/>
    <property type="match status" value="1"/>
</dbReference>
<feature type="compositionally biased region" description="Polar residues" evidence="6">
    <location>
        <begin position="141"/>
        <end position="151"/>
    </location>
</feature>
<feature type="transmembrane region" description="Helical" evidence="5">
    <location>
        <begin position="117"/>
        <end position="136"/>
    </location>
</feature>
<reference evidence="9" key="1">
    <citation type="submission" date="2016-10" db="EMBL/GenBank/DDBJ databases">
        <authorList>
            <person name="Jeantristanb JTB J.-T."/>
            <person name="Ricardo R."/>
        </authorList>
    </citation>
    <scope>NUCLEOTIDE SEQUENCE [LARGE SCALE GENOMIC DNA]</scope>
</reference>
<keyword evidence="5" id="KW-0333">Golgi apparatus</keyword>
<feature type="region of interest" description="Disordered" evidence="6">
    <location>
        <begin position="40"/>
        <end position="79"/>
    </location>
</feature>
<keyword evidence="4 5" id="KW-0808">Transferase</keyword>
<accession>A0A2X0KVQ9</accession>
<keyword evidence="5" id="KW-0472">Membrane</keyword>
<evidence type="ECO:0000256" key="4">
    <source>
        <dbReference type="ARBA" id="ARBA00022679"/>
    </source>
</evidence>
<dbReference type="UniPathway" id="UPA00378"/>
<proteinExistence type="inferred from homology"/>
<evidence type="ECO:0000259" key="7">
    <source>
        <dbReference type="Pfam" id="PF00852"/>
    </source>
</evidence>
<dbReference type="GO" id="GO:0008417">
    <property type="term" value="F:fucosyltransferase activity"/>
    <property type="evidence" value="ECO:0007669"/>
    <property type="project" value="InterPro"/>
</dbReference>
<dbReference type="InterPro" id="IPR038577">
    <property type="entry name" value="GT10-like_C_sf"/>
</dbReference>
<feature type="compositionally biased region" description="Acidic residues" evidence="6">
    <location>
        <begin position="70"/>
        <end position="79"/>
    </location>
</feature>
<dbReference type="SUPFAM" id="SSF53756">
    <property type="entry name" value="UDP-Glycosyltransferase/glycogen phosphorylase"/>
    <property type="match status" value="1"/>
</dbReference>
<keyword evidence="3 5" id="KW-0328">Glycosyltransferase</keyword>